<name>A0ABU9S354_9BURK</name>
<accession>A0ABU9S354</accession>
<comment type="caution">
    <text evidence="1">The sequence shown here is derived from an EMBL/GenBank/DDBJ whole genome shotgun (WGS) entry which is preliminary data.</text>
</comment>
<evidence type="ECO:0000313" key="2">
    <source>
        <dbReference type="Proteomes" id="UP001489897"/>
    </source>
</evidence>
<dbReference type="RefSeq" id="WP_342950036.1">
    <property type="nucleotide sequence ID" value="NZ_JAYMRV010000016.1"/>
</dbReference>
<gene>
    <name evidence="1" type="ORF">VSR73_35975</name>
</gene>
<organism evidence="1 2">
    <name type="scientific">Paraburkholderia ferrariae</name>
    <dbReference type="NCBI Taxonomy" id="386056"/>
    <lineage>
        <taxon>Bacteria</taxon>
        <taxon>Pseudomonadati</taxon>
        <taxon>Pseudomonadota</taxon>
        <taxon>Betaproteobacteria</taxon>
        <taxon>Burkholderiales</taxon>
        <taxon>Burkholderiaceae</taxon>
        <taxon>Paraburkholderia</taxon>
    </lineage>
</organism>
<sequence>MTKIHVFERDAGLVREHGAGAEINLGGFGGREFEGRRCLDDAFCRKPAQHPLHGVVTAGIPTVPLSPFPGRSR</sequence>
<evidence type="ECO:0000313" key="1">
    <source>
        <dbReference type="EMBL" id="MEM5426369.1"/>
    </source>
</evidence>
<dbReference type="EMBL" id="JAYMRV010000016">
    <property type="protein sequence ID" value="MEM5426369.1"/>
    <property type="molecule type" value="Genomic_DNA"/>
</dbReference>
<reference evidence="1 2" key="1">
    <citation type="submission" date="2024-01" db="EMBL/GenBank/DDBJ databases">
        <title>The diversity of rhizobia nodulating Mimosa spp. in eleven states of Brazil covering several biomes is determined by host plant, location, and edaphic factors.</title>
        <authorList>
            <person name="Rouws L."/>
            <person name="Barauna A."/>
            <person name="Beukes C."/>
            <person name="De Faria S.M."/>
            <person name="Gross E."/>
            <person name="Dos Reis Junior F.B."/>
            <person name="Simon M."/>
            <person name="Maluk M."/>
            <person name="Odee D.W."/>
            <person name="Kenicer G."/>
            <person name="Young J.P.W."/>
            <person name="Reis V.M."/>
            <person name="Zilli J."/>
            <person name="James E.K."/>
        </authorList>
    </citation>
    <scope>NUCLEOTIDE SEQUENCE [LARGE SCALE GENOMIC DNA]</scope>
    <source>
        <strain evidence="1 2">JPY167</strain>
    </source>
</reference>
<dbReference type="Proteomes" id="UP001489897">
    <property type="component" value="Unassembled WGS sequence"/>
</dbReference>
<keyword evidence="2" id="KW-1185">Reference proteome</keyword>
<protein>
    <submittedName>
        <fullName evidence="1">Uncharacterized protein</fullName>
    </submittedName>
</protein>
<proteinExistence type="predicted"/>